<dbReference type="HOGENOM" id="CLU_1615365_0_0_2"/>
<gene>
    <name evidence="1" type="ORF">NVIE_023340</name>
</gene>
<protein>
    <submittedName>
        <fullName evidence="1">Uncharacterized protein</fullName>
    </submittedName>
</protein>
<accession>A0A060HM90</accession>
<proteinExistence type="predicted"/>
<dbReference type="KEGG" id="nvn:NVIE_023340"/>
<sequence length="164" mass="17530">MKKTVIIAIIAGIVIAGSAAAFYFGSRRQSDILPNENPLPSGPSPHVTASIEGLSEKPYSLNNAVSFQAKVTGKSAQDDCGSLHLVAESKRSDGSYAQVSDWNATLRCSMKASDGTKANFEYLFPQEGNYNFTPESLGDYRITATVTTPNDGTYSTYKTISVSS</sequence>
<dbReference type="AlphaFoldDB" id="A0A060HM90"/>
<dbReference type="EMBL" id="CP007536">
    <property type="protein sequence ID" value="AIC16593.1"/>
    <property type="molecule type" value="Genomic_DNA"/>
</dbReference>
<name>A0A060HM90_9ARCH</name>
<organism evidence="1 2">
    <name type="scientific">Nitrososphaera viennensis EN76</name>
    <dbReference type="NCBI Taxonomy" id="926571"/>
    <lineage>
        <taxon>Archaea</taxon>
        <taxon>Nitrososphaerota</taxon>
        <taxon>Nitrososphaeria</taxon>
        <taxon>Nitrososphaerales</taxon>
        <taxon>Nitrososphaeraceae</taxon>
        <taxon>Nitrososphaera</taxon>
    </lineage>
</organism>
<dbReference type="Proteomes" id="UP000027093">
    <property type="component" value="Chromosome"/>
</dbReference>
<dbReference type="GeneID" id="74947571"/>
<keyword evidence="2" id="KW-1185">Reference proteome</keyword>
<dbReference type="RefSeq" id="WP_144239684.1">
    <property type="nucleotide sequence ID" value="NZ_CP007536.1"/>
</dbReference>
<reference evidence="1 2" key="1">
    <citation type="journal article" date="2014" name="Int. J. Syst. Evol. Microbiol.">
        <title>Nitrososphaera viennensis gen. nov., sp. nov., an aerobic and mesophilic, ammonia-oxidizing archaeon from soil and a member of the archaeal phylum Thaumarchaeota.</title>
        <authorList>
            <person name="Stieglmeier M."/>
            <person name="Klingl A."/>
            <person name="Alves R.J."/>
            <person name="Rittmann S.K."/>
            <person name="Melcher M."/>
            <person name="Leisch N."/>
            <person name="Schleper C."/>
        </authorList>
    </citation>
    <scope>NUCLEOTIDE SEQUENCE [LARGE SCALE GENOMIC DNA]</scope>
    <source>
        <strain evidence="1">EN76</strain>
    </source>
</reference>
<evidence type="ECO:0000313" key="2">
    <source>
        <dbReference type="Proteomes" id="UP000027093"/>
    </source>
</evidence>
<evidence type="ECO:0000313" key="1">
    <source>
        <dbReference type="EMBL" id="AIC16593.1"/>
    </source>
</evidence>